<dbReference type="Pfam" id="PF13525">
    <property type="entry name" value="YfiO"/>
    <property type="match status" value="1"/>
</dbReference>
<reference evidence="5 6" key="1">
    <citation type="submission" date="2021-06" db="EMBL/GenBank/DDBJ databases">
        <title>Complete genome of Haloferula helveola possessing various polysaccharide degrading enzymes.</title>
        <authorList>
            <person name="Takami H."/>
            <person name="Huang C."/>
            <person name="Hamasaki K."/>
        </authorList>
    </citation>
    <scope>NUCLEOTIDE SEQUENCE [LARGE SCALE GENOMIC DNA]</scope>
    <source>
        <strain evidence="5 6">CN-1</strain>
    </source>
</reference>
<evidence type="ECO:0000313" key="5">
    <source>
        <dbReference type="EMBL" id="BCX49280.1"/>
    </source>
</evidence>
<sequence>MSRTARLLLAIFALSAPAFSQDPPAAERGSIVEDRAARKLLQAGDARLELGENEKALEVWESVIERYPRSPVRFDAHLRLADHLLKELREFDKARVHYEAAAGEDNPDDELRAYAFLQTGTCHYEAGRYGACFKVMREVIEKFPASSQVNEAYYYIGLGHFKQGHYSRAIEALEKVGTALSDQDSKIEKVEAGKRLYIKIDDKDFAILEPGQQVEVSCETKNGDKETVMCDPVGRQAKLTLGSIVTNLGTATPGNGNLEVRGGDAITVTYVDAHTADKSFDTPRSKQVFVVGNGNARVTDGSYQHDLQAAVLGKPLHLQVTDADHDTTAEPDTLEATVQVYRRKTEDEIDEEIAERVANGELEEAPEGETLKDRIDPLKLVRSMPVTLRESEDSGVFRISVPLQPGSGVPNAVHAEPGEVVRLVYLDKVNLGEGPLTRTAEAKVIEGNLGEMRVTKTEISDEELELKTRLRTASALTQVGNHYKEFGLDEKAQLKYDEALLVCEGILDGARGVGGKLLEETYVQLWRIYFAMDELDLALAMSRRLQAEFPTSAFVDEAMLQQAHVERKRESYTRAISLYSSLSKLQNSELRGEGQFYVGECYEQMALKAPAQQSERLFEQAFLAYQAVYESFPESGRVGDAVAKMASFYYQKEDYARAVDVFENVLADYPDANFLDVILFNYGRCLYKLGRKAEARRKFDQLINDFPESEIAPEAKKIVDALKKATSAAP</sequence>
<keyword evidence="6" id="KW-1185">Reference proteome</keyword>
<dbReference type="InterPro" id="IPR039565">
    <property type="entry name" value="BamD-like"/>
</dbReference>
<name>A0ABN6HDJ7_9BACT</name>
<organism evidence="5 6">
    <name type="scientific">Haloferula helveola</name>
    <dbReference type="NCBI Taxonomy" id="490095"/>
    <lineage>
        <taxon>Bacteria</taxon>
        <taxon>Pseudomonadati</taxon>
        <taxon>Verrucomicrobiota</taxon>
        <taxon>Verrucomicrobiia</taxon>
        <taxon>Verrucomicrobiales</taxon>
        <taxon>Verrucomicrobiaceae</taxon>
        <taxon>Haloferula</taxon>
    </lineage>
</organism>
<dbReference type="Pfam" id="PF13174">
    <property type="entry name" value="TPR_6"/>
    <property type="match status" value="2"/>
</dbReference>
<proteinExistence type="predicted"/>
<dbReference type="Pfam" id="PF13432">
    <property type="entry name" value="TPR_16"/>
    <property type="match status" value="1"/>
</dbReference>
<evidence type="ECO:0000256" key="1">
    <source>
        <dbReference type="ARBA" id="ARBA00022729"/>
    </source>
</evidence>
<dbReference type="RefSeq" id="WP_338685794.1">
    <property type="nucleotide sequence ID" value="NZ_AP024702.1"/>
</dbReference>
<feature type="chain" id="PRO_5046884517" description="Outer membrane lipoprotein BamD-like domain-containing protein" evidence="3">
    <location>
        <begin position="21"/>
        <end position="730"/>
    </location>
</feature>
<evidence type="ECO:0000256" key="3">
    <source>
        <dbReference type="SAM" id="SignalP"/>
    </source>
</evidence>
<dbReference type="InterPro" id="IPR019734">
    <property type="entry name" value="TPR_rpt"/>
</dbReference>
<feature type="signal peptide" evidence="3">
    <location>
        <begin position="1"/>
        <end position="20"/>
    </location>
</feature>
<gene>
    <name evidence="5" type="ORF">HAHE_31880</name>
</gene>
<feature type="repeat" description="TPR" evidence="2">
    <location>
        <begin position="37"/>
        <end position="70"/>
    </location>
</feature>
<dbReference type="InterPro" id="IPR011990">
    <property type="entry name" value="TPR-like_helical_dom_sf"/>
</dbReference>
<keyword evidence="1 3" id="KW-0732">Signal</keyword>
<evidence type="ECO:0000313" key="6">
    <source>
        <dbReference type="Proteomes" id="UP001374893"/>
    </source>
</evidence>
<dbReference type="Gene3D" id="1.25.40.10">
    <property type="entry name" value="Tetratricopeptide repeat domain"/>
    <property type="match status" value="3"/>
</dbReference>
<protein>
    <recommendedName>
        <fullName evidence="4">Outer membrane lipoprotein BamD-like domain-containing protein</fullName>
    </recommendedName>
</protein>
<feature type="domain" description="Outer membrane lipoprotein BamD-like" evidence="4">
    <location>
        <begin position="614"/>
        <end position="725"/>
    </location>
</feature>
<feature type="repeat" description="TPR" evidence="2">
    <location>
        <begin position="639"/>
        <end position="672"/>
    </location>
</feature>
<dbReference type="EMBL" id="AP024702">
    <property type="protein sequence ID" value="BCX49280.1"/>
    <property type="molecule type" value="Genomic_DNA"/>
</dbReference>
<dbReference type="SMART" id="SM00028">
    <property type="entry name" value="TPR"/>
    <property type="match status" value="9"/>
</dbReference>
<keyword evidence="2" id="KW-0802">TPR repeat</keyword>
<dbReference type="Proteomes" id="UP001374893">
    <property type="component" value="Chromosome"/>
</dbReference>
<dbReference type="PROSITE" id="PS50005">
    <property type="entry name" value="TPR"/>
    <property type="match status" value="3"/>
</dbReference>
<dbReference type="SUPFAM" id="SSF48452">
    <property type="entry name" value="TPR-like"/>
    <property type="match status" value="2"/>
</dbReference>
<dbReference type="PANTHER" id="PTHR12558:SF13">
    <property type="entry name" value="CELL DIVISION CYCLE PROTEIN 27 HOMOLOG"/>
    <property type="match status" value="1"/>
</dbReference>
<evidence type="ECO:0000256" key="2">
    <source>
        <dbReference type="PROSITE-ProRule" id="PRU00339"/>
    </source>
</evidence>
<accession>A0ABN6HDJ7</accession>
<dbReference type="PANTHER" id="PTHR12558">
    <property type="entry name" value="CELL DIVISION CYCLE 16,23,27"/>
    <property type="match status" value="1"/>
</dbReference>
<evidence type="ECO:0000259" key="4">
    <source>
        <dbReference type="Pfam" id="PF13525"/>
    </source>
</evidence>
<feature type="repeat" description="TPR" evidence="2">
    <location>
        <begin position="150"/>
        <end position="183"/>
    </location>
</feature>